<dbReference type="FunFam" id="1.10.10.10:FF:000001">
    <property type="entry name" value="LysR family transcriptional regulator"/>
    <property type="match status" value="1"/>
</dbReference>
<dbReference type="GO" id="GO:0006351">
    <property type="term" value="P:DNA-templated transcription"/>
    <property type="evidence" value="ECO:0007669"/>
    <property type="project" value="TreeGrafter"/>
</dbReference>
<dbReference type="GO" id="GO:0043565">
    <property type="term" value="F:sequence-specific DNA binding"/>
    <property type="evidence" value="ECO:0007669"/>
    <property type="project" value="TreeGrafter"/>
</dbReference>
<keyword evidence="9" id="KW-0614">Plasmid</keyword>
<comment type="function">
    <text evidence="5">Transcriptional regulator of the ttuABCDE tartrate utilization operon.</text>
</comment>
<geneLocation type="plasmid" evidence="10">
    <name>prgalie4872d</name>
</geneLocation>
<proteinExistence type="inferred from homology"/>
<evidence type="ECO:0000313" key="9">
    <source>
        <dbReference type="EMBL" id="APO71358.1"/>
    </source>
</evidence>
<evidence type="ECO:0000256" key="4">
    <source>
        <dbReference type="ARBA" id="ARBA00023163"/>
    </source>
</evidence>
<sequence>MTLLRLSGMCLDQRRRGGWSLHRPEMRELVAFIEVARQLNFTRAAANLGVSVPTFSQTLRGLEEKLGVRLLTRTTRSVSLTGAGDEFLKSLEPLLESLDVALDGLNRFRSETGGRLRIIGSRTAATLLAAPLIGQFLSTHPDIEVEMLVDDLHVDLVENRIDAGIQVGERIEKDMVAVRLVDAFEEVLMASPDYIRNRVAPATPSELSEHWCIRLRSSWDGIVRPWVLTNGDEKAEPATGMHFVANDLRVLASAIRGGGGIGLVPKVLVKDALATGELVRVLDGWSSWVSGIYLFYPSKRQMPAALSAFIKFMRKNKPGPEWLLAQ</sequence>
<dbReference type="PANTHER" id="PTHR30537">
    <property type="entry name" value="HTH-TYPE TRANSCRIPTIONAL REGULATOR"/>
    <property type="match status" value="1"/>
</dbReference>
<gene>
    <name evidence="9" type="ORF">IE4872_PD00828</name>
</gene>
<dbReference type="EMBL" id="CP017105">
    <property type="protein sequence ID" value="APO71358.1"/>
    <property type="molecule type" value="Genomic_DNA"/>
</dbReference>
<dbReference type="Pfam" id="PF00126">
    <property type="entry name" value="HTH_1"/>
    <property type="match status" value="1"/>
</dbReference>
<dbReference type="Gene3D" id="1.10.10.10">
    <property type="entry name" value="Winged helix-like DNA-binding domain superfamily/Winged helix DNA-binding domain"/>
    <property type="match status" value="1"/>
</dbReference>
<evidence type="ECO:0000256" key="2">
    <source>
        <dbReference type="ARBA" id="ARBA00023015"/>
    </source>
</evidence>
<dbReference type="Pfam" id="PF03466">
    <property type="entry name" value="LysR_substrate"/>
    <property type="match status" value="1"/>
</dbReference>
<dbReference type="PANTHER" id="PTHR30537:SF1">
    <property type="entry name" value="HTH-TYPE TRANSCRIPTIONAL REGULATOR PGRR"/>
    <property type="match status" value="1"/>
</dbReference>
<dbReference type="GO" id="GO:0003700">
    <property type="term" value="F:DNA-binding transcription factor activity"/>
    <property type="evidence" value="ECO:0007669"/>
    <property type="project" value="InterPro"/>
</dbReference>
<evidence type="ECO:0000259" key="8">
    <source>
        <dbReference type="PROSITE" id="PS50931"/>
    </source>
</evidence>
<evidence type="ECO:0000256" key="7">
    <source>
        <dbReference type="ARBA" id="ARBA00083243"/>
    </source>
</evidence>
<keyword evidence="2" id="KW-0805">Transcription regulation</keyword>
<dbReference type="Gene3D" id="3.40.190.290">
    <property type="match status" value="1"/>
</dbReference>
<keyword evidence="4" id="KW-0804">Transcription</keyword>
<accession>A0A1L5NU08</accession>
<reference evidence="9 10" key="1">
    <citation type="submission" date="2016-09" db="EMBL/GenBank/DDBJ databases">
        <title>The complete genome sequences of Rhizobium gallicum, symbiovars gallicum and phaseoli, symbionts associated to common bean (Phaseolus vulgaris).</title>
        <authorList>
            <person name="Bustos P."/>
            <person name="Santamaria R.I."/>
            <person name="Perez-Carrascal O.M."/>
            <person name="Juarez S."/>
            <person name="Lozano L."/>
            <person name="Martinez-Flores I."/>
            <person name="Martinez-Romero E."/>
            <person name="Cevallos M."/>
            <person name="Romero D."/>
            <person name="Davila G."/>
            <person name="Gonzalez V."/>
        </authorList>
    </citation>
    <scope>NUCLEOTIDE SEQUENCE [LARGE SCALE GENOMIC DNA]</scope>
    <source>
        <strain evidence="9 10">IE4872</strain>
        <plasmid evidence="10">prgalie4872d</plasmid>
    </source>
</reference>
<comment type="similarity">
    <text evidence="1">Belongs to the LysR transcriptional regulatory family.</text>
</comment>
<organism evidence="9 10">
    <name type="scientific">Rhizobium gallicum</name>
    <dbReference type="NCBI Taxonomy" id="56730"/>
    <lineage>
        <taxon>Bacteria</taxon>
        <taxon>Pseudomonadati</taxon>
        <taxon>Pseudomonadota</taxon>
        <taxon>Alphaproteobacteria</taxon>
        <taxon>Hyphomicrobiales</taxon>
        <taxon>Rhizobiaceae</taxon>
        <taxon>Rhizobium/Agrobacterium group</taxon>
        <taxon>Rhizobium</taxon>
    </lineage>
</organism>
<keyword evidence="3" id="KW-0238">DNA-binding</keyword>
<evidence type="ECO:0000256" key="6">
    <source>
        <dbReference type="ARBA" id="ARBA00067332"/>
    </source>
</evidence>
<feature type="domain" description="HTH lysR-type" evidence="8">
    <location>
        <begin position="24"/>
        <end position="81"/>
    </location>
</feature>
<dbReference type="InterPro" id="IPR058163">
    <property type="entry name" value="LysR-type_TF_proteobact-type"/>
</dbReference>
<evidence type="ECO:0000256" key="1">
    <source>
        <dbReference type="ARBA" id="ARBA00009437"/>
    </source>
</evidence>
<dbReference type="SUPFAM" id="SSF53850">
    <property type="entry name" value="Periplasmic binding protein-like II"/>
    <property type="match status" value="1"/>
</dbReference>
<protein>
    <recommendedName>
        <fullName evidence="6">HTH-type transcriptional regulator TtuA</fullName>
    </recommendedName>
    <alternativeName>
        <fullName evidence="7">Tartrate utilization transcriptional regulator</fullName>
    </alternativeName>
</protein>
<evidence type="ECO:0000256" key="3">
    <source>
        <dbReference type="ARBA" id="ARBA00023125"/>
    </source>
</evidence>
<evidence type="ECO:0000256" key="5">
    <source>
        <dbReference type="ARBA" id="ARBA00054626"/>
    </source>
</evidence>
<dbReference type="InterPro" id="IPR005119">
    <property type="entry name" value="LysR_subst-bd"/>
</dbReference>
<name>A0A1L5NU08_9HYPH</name>
<dbReference type="InterPro" id="IPR000847">
    <property type="entry name" value="LysR_HTH_N"/>
</dbReference>
<dbReference type="AlphaFoldDB" id="A0A1L5NU08"/>
<dbReference type="SUPFAM" id="SSF46785">
    <property type="entry name" value="Winged helix' DNA-binding domain"/>
    <property type="match status" value="1"/>
</dbReference>
<dbReference type="InterPro" id="IPR036390">
    <property type="entry name" value="WH_DNA-bd_sf"/>
</dbReference>
<dbReference type="PROSITE" id="PS50931">
    <property type="entry name" value="HTH_LYSR"/>
    <property type="match status" value="1"/>
</dbReference>
<evidence type="ECO:0000313" key="10">
    <source>
        <dbReference type="Proteomes" id="UP000184749"/>
    </source>
</evidence>
<dbReference type="InterPro" id="IPR036388">
    <property type="entry name" value="WH-like_DNA-bd_sf"/>
</dbReference>
<dbReference type="Proteomes" id="UP000184749">
    <property type="component" value="Plasmid pRgalIE4872d"/>
</dbReference>